<dbReference type="AlphaFoldDB" id="A0A250VGJ8"/>
<keyword evidence="7" id="KW-1185">Reference proteome</keyword>
<dbReference type="InterPro" id="IPR050221">
    <property type="entry name" value="26S_Proteasome_ATPase"/>
</dbReference>
<feature type="compositionally biased region" description="Basic and acidic residues" evidence="4">
    <location>
        <begin position="337"/>
        <end position="351"/>
    </location>
</feature>
<dbReference type="SUPFAM" id="SSF52540">
    <property type="entry name" value="P-loop containing nucleoside triphosphate hydrolases"/>
    <property type="match status" value="1"/>
</dbReference>
<evidence type="ECO:0000313" key="7">
    <source>
        <dbReference type="Proteomes" id="UP000217446"/>
    </source>
</evidence>
<proteinExistence type="inferred from homology"/>
<dbReference type="GO" id="GO:0016887">
    <property type="term" value="F:ATP hydrolysis activity"/>
    <property type="evidence" value="ECO:0007669"/>
    <property type="project" value="InterPro"/>
</dbReference>
<comment type="caution">
    <text evidence="6">The sequence shown here is derived from an EMBL/GenBank/DDBJ whole genome shotgun (WGS) entry which is preliminary data.</text>
</comment>
<comment type="similarity">
    <text evidence="1">Belongs to the AAA ATPase family.</text>
</comment>
<dbReference type="SMART" id="SM00382">
    <property type="entry name" value="AAA"/>
    <property type="match status" value="1"/>
</dbReference>
<keyword evidence="2" id="KW-0547">Nucleotide-binding</keyword>
<dbReference type="EMBL" id="BDQI01000009">
    <property type="protein sequence ID" value="GAX53110.1"/>
    <property type="molecule type" value="Genomic_DNA"/>
</dbReference>
<dbReference type="Pfam" id="PF00004">
    <property type="entry name" value="AAA"/>
    <property type="match status" value="1"/>
</dbReference>
<feature type="region of interest" description="Disordered" evidence="4">
    <location>
        <begin position="329"/>
        <end position="351"/>
    </location>
</feature>
<evidence type="ECO:0000256" key="4">
    <source>
        <dbReference type="SAM" id="MobiDB-lite"/>
    </source>
</evidence>
<evidence type="ECO:0000256" key="1">
    <source>
        <dbReference type="ARBA" id="ARBA00006914"/>
    </source>
</evidence>
<feature type="domain" description="AAA+ ATPase" evidence="5">
    <location>
        <begin position="105"/>
        <end position="237"/>
    </location>
</feature>
<dbReference type="Proteomes" id="UP000217446">
    <property type="component" value="Unassembled WGS sequence"/>
</dbReference>
<dbReference type="InterPro" id="IPR003593">
    <property type="entry name" value="AAA+_ATPase"/>
</dbReference>
<accession>A0A250VGJ8</accession>
<dbReference type="GO" id="GO:0005524">
    <property type="term" value="F:ATP binding"/>
    <property type="evidence" value="ECO:0007669"/>
    <property type="project" value="UniProtKB-KW"/>
</dbReference>
<dbReference type="CDD" id="cd19481">
    <property type="entry name" value="RecA-like_protease"/>
    <property type="match status" value="1"/>
</dbReference>
<organism evidence="6 7">
    <name type="scientific">Streptomyces olivochromogenes</name>
    <dbReference type="NCBI Taxonomy" id="1963"/>
    <lineage>
        <taxon>Bacteria</taxon>
        <taxon>Bacillati</taxon>
        <taxon>Actinomycetota</taxon>
        <taxon>Actinomycetes</taxon>
        <taxon>Kitasatosporales</taxon>
        <taxon>Streptomycetaceae</taxon>
        <taxon>Streptomyces</taxon>
    </lineage>
</organism>
<dbReference type="PANTHER" id="PTHR23073">
    <property type="entry name" value="26S PROTEASOME REGULATORY SUBUNIT"/>
    <property type="match status" value="1"/>
</dbReference>
<dbReference type="Gene3D" id="3.40.50.300">
    <property type="entry name" value="P-loop containing nucleotide triphosphate hydrolases"/>
    <property type="match status" value="1"/>
</dbReference>
<evidence type="ECO:0000259" key="5">
    <source>
        <dbReference type="SMART" id="SM00382"/>
    </source>
</evidence>
<keyword evidence="3" id="KW-0067">ATP-binding</keyword>
<dbReference type="InterPro" id="IPR027417">
    <property type="entry name" value="P-loop_NTPase"/>
</dbReference>
<evidence type="ECO:0000313" key="6">
    <source>
        <dbReference type="EMBL" id="GAX53110.1"/>
    </source>
</evidence>
<evidence type="ECO:0000256" key="2">
    <source>
        <dbReference type="ARBA" id="ARBA00022741"/>
    </source>
</evidence>
<name>A0A250VGJ8_STROL</name>
<reference evidence="7" key="1">
    <citation type="submission" date="2017-05" db="EMBL/GenBank/DDBJ databases">
        <title>Streptomyces olivochromogenes NBRC 3561 whole genome shotgun sequence.</title>
        <authorList>
            <person name="Dohra H."/>
            <person name="Kodani S."/>
        </authorList>
    </citation>
    <scope>NUCLEOTIDE SEQUENCE [LARGE SCALE GENOMIC DNA]</scope>
    <source>
        <strain evidence="7">NBRC 3561</strain>
    </source>
</reference>
<sequence>MAGRAQDVQTLVQRMARRYQRTNASLGDSLRELLRSAPTAQTPLRGVGNAASLPLDSDSRLPLIRAEQLGPSVPLVLTPSVRAVLEQLRDEHRNTDRLARQGLTPSRTGLFTGPPGVGKTLAARWLADELKLPLLVLDLSSVMSSYLGRTGSNIRKVLDYAKSSPSVLLLDELDTVAKRRDDMAEVGELKRLVTVLLQEIDDWPASSLLLAATNHADLLDPAVWRRFDLAVKFPLPGPVELEEALLHYCGNEALRNTAFLVRILKGSSFADAERFVMTARRKAALSNEHTFDILLSMGQERMTQMNHAERLQVALDLVQDGSLSQRGASELTGVSRDTIRRKQRADQEQHA</sequence>
<gene>
    <name evidence="6" type="ORF">SO3561_04635</name>
</gene>
<evidence type="ECO:0000256" key="3">
    <source>
        <dbReference type="ARBA" id="ARBA00022840"/>
    </source>
</evidence>
<protein>
    <submittedName>
        <fullName evidence="6">ATPase AAA</fullName>
    </submittedName>
</protein>
<dbReference type="InterPro" id="IPR003959">
    <property type="entry name" value="ATPase_AAA_core"/>
</dbReference>